<dbReference type="PANTHER" id="PTHR42895:SF1">
    <property type="entry name" value="IRON-SULFUR CLUSTER PROTEIN"/>
    <property type="match status" value="1"/>
</dbReference>
<feature type="domain" description="2Fe-2S ferredoxin-type" evidence="1">
    <location>
        <begin position="9"/>
        <end position="104"/>
    </location>
</feature>
<dbReference type="InterPro" id="IPR041414">
    <property type="entry name" value="Raco-like_middle"/>
</dbReference>
<dbReference type="OrthoDB" id="9810588at2"/>
<dbReference type="Pfam" id="PF17651">
    <property type="entry name" value="Raco_middle"/>
    <property type="match status" value="1"/>
</dbReference>
<dbReference type="InterPro" id="IPR027980">
    <property type="entry name" value="RACo_C"/>
</dbReference>
<accession>A0A073J6D4</accession>
<dbReference type="Pfam" id="PF14574">
    <property type="entry name" value="RACo_C_ter"/>
    <property type="match status" value="1"/>
</dbReference>
<dbReference type="GeneID" id="90982666"/>
<dbReference type="InterPro" id="IPR036010">
    <property type="entry name" value="2Fe-2S_ferredoxin-like_sf"/>
</dbReference>
<dbReference type="CDD" id="cd00207">
    <property type="entry name" value="fer2"/>
    <property type="match status" value="1"/>
</dbReference>
<dbReference type="AlphaFoldDB" id="A0A073J6D4"/>
<proteinExistence type="predicted"/>
<dbReference type="Gene3D" id="3.10.20.30">
    <property type="match status" value="1"/>
</dbReference>
<dbReference type="SUPFAM" id="SSF54292">
    <property type="entry name" value="2Fe-2S ferredoxin-like"/>
    <property type="match status" value="1"/>
</dbReference>
<dbReference type="PANTHER" id="PTHR42895">
    <property type="entry name" value="IRON-SULFUR CLUSTER-BINDING PROTEIN-RELATED"/>
    <property type="match status" value="1"/>
</dbReference>
<dbReference type="GO" id="GO:0051536">
    <property type="term" value="F:iron-sulfur cluster binding"/>
    <property type="evidence" value="ECO:0007669"/>
    <property type="project" value="InterPro"/>
</dbReference>
<dbReference type="RefSeq" id="WP_037974335.1">
    <property type="nucleotide sequence ID" value="NZ_JMKI01000005.1"/>
</dbReference>
<evidence type="ECO:0000259" key="1">
    <source>
        <dbReference type="PROSITE" id="PS51085"/>
    </source>
</evidence>
<evidence type="ECO:0000313" key="2">
    <source>
        <dbReference type="EMBL" id="KEJ93282.1"/>
    </source>
</evidence>
<keyword evidence="3" id="KW-1185">Reference proteome</keyword>
<dbReference type="STRING" id="2754.EH55_10480"/>
<reference evidence="2 3" key="1">
    <citation type="submission" date="2014-04" db="EMBL/GenBank/DDBJ databases">
        <title>Draft Genome Sequence of Synergistes jonesii.</title>
        <authorList>
            <person name="Coil D.A."/>
            <person name="Eisen J.A."/>
            <person name="Holland-Moritz H.E."/>
        </authorList>
    </citation>
    <scope>NUCLEOTIDE SEQUENCE [LARGE SCALE GENOMIC DNA]</scope>
    <source>
        <strain evidence="2 3">78-1</strain>
    </source>
</reference>
<dbReference type="eggNOG" id="COG0633">
    <property type="taxonomic scope" value="Bacteria"/>
</dbReference>
<dbReference type="PROSITE" id="PS51085">
    <property type="entry name" value="2FE2S_FER_2"/>
    <property type="match status" value="1"/>
</dbReference>
<name>A0A073J6D4_9BACT</name>
<comment type="caution">
    <text evidence="2">The sequence shown here is derived from an EMBL/GenBank/DDBJ whole genome shotgun (WGS) entry which is preliminary data.</text>
</comment>
<dbReference type="eggNOG" id="COG3894">
    <property type="taxonomic scope" value="Bacteria"/>
</dbReference>
<organism evidence="2 3">
    <name type="scientific">Synergistes jonesii</name>
    <dbReference type="NCBI Taxonomy" id="2754"/>
    <lineage>
        <taxon>Bacteria</taxon>
        <taxon>Thermotogati</taxon>
        <taxon>Synergistota</taxon>
        <taxon>Synergistia</taxon>
        <taxon>Synergistales</taxon>
        <taxon>Synergistaceae</taxon>
        <taxon>Synergistes</taxon>
    </lineage>
</organism>
<protein>
    <recommendedName>
        <fullName evidence="1">2Fe-2S ferredoxin-type domain-containing protein</fullName>
    </recommendedName>
</protein>
<dbReference type="InterPro" id="IPR001041">
    <property type="entry name" value="2Fe-2S_ferredoxin-type"/>
</dbReference>
<dbReference type="Gene3D" id="3.30.420.480">
    <property type="entry name" value="Domain of unknown function (DUF4445)"/>
    <property type="match status" value="1"/>
</dbReference>
<dbReference type="Pfam" id="PF00111">
    <property type="entry name" value="Fer2"/>
    <property type="match status" value="1"/>
</dbReference>
<dbReference type="InterPro" id="IPR012675">
    <property type="entry name" value="Beta-grasp_dom_sf"/>
</dbReference>
<dbReference type="Proteomes" id="UP000027665">
    <property type="component" value="Unassembled WGS sequence"/>
</dbReference>
<evidence type="ECO:0000313" key="3">
    <source>
        <dbReference type="Proteomes" id="UP000027665"/>
    </source>
</evidence>
<dbReference type="InterPro" id="IPR052911">
    <property type="entry name" value="Corrinoid_activation_enz"/>
</dbReference>
<sequence>MEYEKERGFQITFMPGGVTATAAPGSSAADAAAAAGVRIGRHCGGAGVCGKCRVAVKDRDEDPFGPLTETEKKLLTQEEIERGLRLSCCAPIVKNGRVYVVDGAESEGHSILEGFYSGIEEWGEREGFGVAADIGTTTVVCYLLDLRGRRAIDRASFLNPQVPFGDDVISRIAYSSSSNAALRRVQRSLAEEMGKNIRAMAERSGVPRGEIKELVIAGNTVMEHLFAGVSPESIGHSPYSPQFLLKDPFRASDIGMNINERCVVKMLPNVAGYVGADIVAGVAAVGMDVDDKMRLFVDIGTNNEIVIGNGGGMFCCATAAGPALEGARIQYGMRAAEGAIERVFLDNGELACGTIGGGAPAGLCGSGLIDAVALLLDEGVINAGGRFEYPEKCLDGRFAKRLGRDKKGMVRLLLTDEKNPVYLTQKDIREVQLAVGAVKVGTEVMLERAGTTEDGIAEVCLAGAFGNNINVESAVRVGLIPDVSRGKILGVKNSSGLGACMSLASPGFYERTKEAAKKMSYVELSTLPDFQKRFLKAMSF</sequence>
<gene>
    <name evidence="2" type="ORF">EH55_10480</name>
</gene>
<dbReference type="InterPro" id="IPR042259">
    <property type="entry name" value="Raco-like_middle_sf"/>
</dbReference>
<dbReference type="EMBL" id="JMKI01000005">
    <property type="protein sequence ID" value="KEJ93282.1"/>
    <property type="molecule type" value="Genomic_DNA"/>
</dbReference>